<dbReference type="InterPro" id="IPR050846">
    <property type="entry name" value="TLCD"/>
</dbReference>
<feature type="transmembrane region" description="Helical" evidence="7">
    <location>
        <begin position="62"/>
        <end position="84"/>
    </location>
</feature>
<sequence length="437" mass="49129">MPRPTFPRSTFRLPNLKQLSPTSGDHSRLRGNPTMLDPFPPPPEWLRSFTEPYAIRLNSPTLAYHIHEVIAAFAFYLFIHAVLSPRLSPILFARSYNKLTPQTKLNWDIHVVSLVQSVVINAAALWVMYYDEERSSMTSGERVFGYTGACGLIQALAVGYFVYDLIVSIVHVRMFGIGMLFHAVSALWVFSLGFRPFLYYFAPTFILYELSSPFLNIHWFLDKVNMTGSRAQWYNGMALLFSFFSCRLVWGTWQTVVVYGDMWNALQQTWSAAAAPLSEPASVNANVFYPARDGSLCVNEACVRANAEITKFKEYTAGGVPTWLVMTYVGSNLILNFLNFFWFSKMVETVLKRFRTPADAAEKKPISAEKAAQLKEDIVHDVVLEAASKLEQEETAILQGDLSSLQEQVSSGVDSGLGEELRKRKAELVAKIPLPGA</sequence>
<proteinExistence type="predicted"/>
<evidence type="ECO:0000256" key="2">
    <source>
        <dbReference type="ARBA" id="ARBA00022692"/>
    </source>
</evidence>
<dbReference type="SMART" id="SM00724">
    <property type="entry name" value="TLC"/>
    <property type="match status" value="1"/>
</dbReference>
<evidence type="ECO:0000256" key="3">
    <source>
        <dbReference type="ARBA" id="ARBA00022989"/>
    </source>
</evidence>
<dbReference type="GO" id="GO:0005783">
    <property type="term" value="C:endoplasmic reticulum"/>
    <property type="evidence" value="ECO:0007669"/>
    <property type="project" value="TreeGrafter"/>
</dbReference>
<dbReference type="InterPro" id="IPR006634">
    <property type="entry name" value="TLC-dom"/>
</dbReference>
<keyword evidence="3 7" id="KW-1133">Transmembrane helix</keyword>
<dbReference type="OrthoDB" id="7777654at2759"/>
<feature type="transmembrane region" description="Helical" evidence="7">
    <location>
        <begin position="175"/>
        <end position="194"/>
    </location>
</feature>
<organism evidence="9 10">
    <name type="scientific">Penicillium nalgiovense</name>
    <dbReference type="NCBI Taxonomy" id="60175"/>
    <lineage>
        <taxon>Eukaryota</taxon>
        <taxon>Fungi</taxon>
        <taxon>Dikarya</taxon>
        <taxon>Ascomycota</taxon>
        <taxon>Pezizomycotina</taxon>
        <taxon>Eurotiomycetes</taxon>
        <taxon>Eurotiomycetidae</taxon>
        <taxon>Eurotiales</taxon>
        <taxon>Aspergillaceae</taxon>
        <taxon>Penicillium</taxon>
    </lineage>
</organism>
<evidence type="ECO:0000313" key="10">
    <source>
        <dbReference type="Proteomes" id="UP001153461"/>
    </source>
</evidence>
<feature type="domain" description="TLC" evidence="8">
    <location>
        <begin position="102"/>
        <end position="355"/>
    </location>
</feature>
<gene>
    <name evidence="9" type="ORF">PNAL_LOCUS1757</name>
</gene>
<accession>A0A9W4HFP5</accession>
<feature type="region of interest" description="Disordered" evidence="6">
    <location>
        <begin position="15"/>
        <end position="39"/>
    </location>
</feature>
<comment type="caution">
    <text evidence="9">The sequence shown here is derived from an EMBL/GenBank/DDBJ whole genome shotgun (WGS) entry which is preliminary data.</text>
</comment>
<feature type="transmembrane region" description="Helical" evidence="7">
    <location>
        <begin position="200"/>
        <end position="221"/>
    </location>
</feature>
<dbReference type="Proteomes" id="UP001153461">
    <property type="component" value="Unassembled WGS sequence"/>
</dbReference>
<keyword evidence="2 5" id="KW-0812">Transmembrane</keyword>
<comment type="subcellular location">
    <subcellularLocation>
        <location evidence="1">Membrane</location>
        <topology evidence="1">Multi-pass membrane protein</topology>
    </subcellularLocation>
</comment>
<dbReference type="PANTHER" id="PTHR13439">
    <property type="entry name" value="CT120 PROTEIN"/>
    <property type="match status" value="1"/>
</dbReference>
<dbReference type="EMBL" id="CAJVNV010000050">
    <property type="protein sequence ID" value="CAG7996712.1"/>
    <property type="molecule type" value="Genomic_DNA"/>
</dbReference>
<evidence type="ECO:0000256" key="1">
    <source>
        <dbReference type="ARBA" id="ARBA00004141"/>
    </source>
</evidence>
<dbReference type="PANTHER" id="PTHR13439:SF0">
    <property type="entry name" value="TOPOISOMERASE I DAMAGE AFFECTED PROTEIN 4"/>
    <property type="match status" value="1"/>
</dbReference>
<evidence type="ECO:0000313" key="9">
    <source>
        <dbReference type="EMBL" id="CAG7996712.1"/>
    </source>
</evidence>
<dbReference type="GO" id="GO:0055088">
    <property type="term" value="P:lipid homeostasis"/>
    <property type="evidence" value="ECO:0007669"/>
    <property type="project" value="TreeGrafter"/>
</dbReference>
<evidence type="ECO:0000256" key="6">
    <source>
        <dbReference type="SAM" id="MobiDB-lite"/>
    </source>
</evidence>
<evidence type="ECO:0000256" key="7">
    <source>
        <dbReference type="SAM" id="Phobius"/>
    </source>
</evidence>
<dbReference type="GO" id="GO:0016020">
    <property type="term" value="C:membrane"/>
    <property type="evidence" value="ECO:0007669"/>
    <property type="project" value="UniProtKB-SubCell"/>
</dbReference>
<feature type="transmembrane region" description="Helical" evidence="7">
    <location>
        <begin position="233"/>
        <end position="253"/>
    </location>
</feature>
<feature type="transmembrane region" description="Helical" evidence="7">
    <location>
        <begin position="105"/>
        <end position="128"/>
    </location>
</feature>
<dbReference type="PROSITE" id="PS50922">
    <property type="entry name" value="TLC"/>
    <property type="match status" value="1"/>
</dbReference>
<feature type="transmembrane region" description="Helical" evidence="7">
    <location>
        <begin position="143"/>
        <end position="163"/>
    </location>
</feature>
<evidence type="ECO:0000259" key="8">
    <source>
        <dbReference type="PROSITE" id="PS50922"/>
    </source>
</evidence>
<evidence type="ECO:0000256" key="5">
    <source>
        <dbReference type="PROSITE-ProRule" id="PRU00205"/>
    </source>
</evidence>
<evidence type="ECO:0000256" key="4">
    <source>
        <dbReference type="ARBA" id="ARBA00023136"/>
    </source>
</evidence>
<dbReference type="AlphaFoldDB" id="A0A9W4HFP5"/>
<protein>
    <recommendedName>
        <fullName evidence="8">TLC domain-containing protein</fullName>
    </recommendedName>
</protein>
<reference evidence="9" key="1">
    <citation type="submission" date="2021-07" db="EMBL/GenBank/DDBJ databases">
        <authorList>
            <person name="Branca A.L. A."/>
        </authorList>
    </citation>
    <scope>NUCLEOTIDE SEQUENCE</scope>
</reference>
<dbReference type="Pfam" id="PF03798">
    <property type="entry name" value="TRAM_LAG1_CLN8"/>
    <property type="match status" value="1"/>
</dbReference>
<feature type="transmembrane region" description="Helical" evidence="7">
    <location>
        <begin position="323"/>
        <end position="343"/>
    </location>
</feature>
<name>A0A9W4HFP5_PENNA</name>
<keyword evidence="4 5" id="KW-0472">Membrane</keyword>